<keyword evidence="1" id="KW-0732">Signal</keyword>
<feature type="signal peptide" evidence="1">
    <location>
        <begin position="1"/>
        <end position="22"/>
    </location>
</feature>
<dbReference type="PANTHER" id="PTHR34458">
    <property type="entry name" value="POLLEN OLE E 1 ALLERGEN AND EXTENSIN FAMILY PROTEIN-RELATED"/>
    <property type="match status" value="1"/>
</dbReference>
<sequence>MAYRSMLLLALLFVITTSLAHGSFIINGTTIAQVVIPGRAFCSINGNPVNSNTPGLAGVNVQLVCNGATTLTQVLTDTQGFFRIVLNTLDGILFDPSTCVIRIRLPIANCSVLAPTSGNLQSVITVAGVVQSVLGAVANFTTGLFVLVPN</sequence>
<dbReference type="InterPro" id="IPR040404">
    <property type="entry name" value="Phylloplanin-like"/>
</dbReference>
<dbReference type="AlphaFoldDB" id="A0AAD7PZE9"/>
<name>A0AAD7PZE9_QUISA</name>
<gene>
    <name evidence="2" type="ORF">O6P43_009979</name>
</gene>
<evidence type="ECO:0000313" key="2">
    <source>
        <dbReference type="EMBL" id="KAJ7972034.1"/>
    </source>
</evidence>
<comment type="caution">
    <text evidence="2">The sequence shown here is derived from an EMBL/GenBank/DDBJ whole genome shotgun (WGS) entry which is preliminary data.</text>
</comment>
<feature type="chain" id="PRO_5042160506" evidence="1">
    <location>
        <begin position="23"/>
        <end position="150"/>
    </location>
</feature>
<reference evidence="2" key="1">
    <citation type="journal article" date="2023" name="Science">
        <title>Elucidation of the pathway for biosynthesis of saponin adjuvants from the soapbark tree.</title>
        <authorList>
            <person name="Reed J."/>
            <person name="Orme A."/>
            <person name="El-Demerdash A."/>
            <person name="Owen C."/>
            <person name="Martin L.B.B."/>
            <person name="Misra R.C."/>
            <person name="Kikuchi S."/>
            <person name="Rejzek M."/>
            <person name="Martin A.C."/>
            <person name="Harkess A."/>
            <person name="Leebens-Mack J."/>
            <person name="Louveau T."/>
            <person name="Stephenson M.J."/>
            <person name="Osbourn A."/>
        </authorList>
    </citation>
    <scope>NUCLEOTIDE SEQUENCE</scope>
    <source>
        <strain evidence="2">S10</strain>
    </source>
</reference>
<dbReference type="KEGG" id="qsa:O6P43_009979"/>
<accession>A0AAD7PZE9</accession>
<proteinExistence type="predicted"/>
<dbReference type="EMBL" id="JARAOO010000004">
    <property type="protein sequence ID" value="KAJ7972034.1"/>
    <property type="molecule type" value="Genomic_DNA"/>
</dbReference>
<dbReference type="PANTHER" id="PTHR34458:SF11">
    <property type="entry name" value="MD-2-RELATED LIPID-RECOGNITION DOMAIN-CONTAINING PROTEIN"/>
    <property type="match status" value="1"/>
</dbReference>
<evidence type="ECO:0000313" key="3">
    <source>
        <dbReference type="Proteomes" id="UP001163823"/>
    </source>
</evidence>
<organism evidence="2 3">
    <name type="scientific">Quillaja saponaria</name>
    <name type="common">Soap bark tree</name>
    <dbReference type="NCBI Taxonomy" id="32244"/>
    <lineage>
        <taxon>Eukaryota</taxon>
        <taxon>Viridiplantae</taxon>
        <taxon>Streptophyta</taxon>
        <taxon>Embryophyta</taxon>
        <taxon>Tracheophyta</taxon>
        <taxon>Spermatophyta</taxon>
        <taxon>Magnoliopsida</taxon>
        <taxon>eudicotyledons</taxon>
        <taxon>Gunneridae</taxon>
        <taxon>Pentapetalae</taxon>
        <taxon>rosids</taxon>
        <taxon>fabids</taxon>
        <taxon>Fabales</taxon>
        <taxon>Quillajaceae</taxon>
        <taxon>Quillaja</taxon>
    </lineage>
</organism>
<evidence type="ECO:0000256" key="1">
    <source>
        <dbReference type="SAM" id="SignalP"/>
    </source>
</evidence>
<dbReference type="Proteomes" id="UP001163823">
    <property type="component" value="Chromosome 4"/>
</dbReference>
<protein>
    <submittedName>
        <fullName evidence="2">Pollen Ole e 1 allergen and extensin family protein</fullName>
    </submittedName>
</protein>
<keyword evidence="3" id="KW-1185">Reference proteome</keyword>